<sequence length="174" mass="17416">MGLADSAELGCSAFSGAVLIHGAAGKLVRPDIAAEAFRELRVPGASSTLMRVFAGFELAAVTALALPFPVSPGWAAIGLLGLAFLGLGALGTVRGSLRPCGCAGTRDARPLGPSNVLMGASLALMAAFCLAAEGGPPGLAAAAAISIGVTVRLLVAHRGDARRSFDNLLTRPVR</sequence>
<proteinExistence type="predicted"/>
<feature type="domain" description="Methylamine utilisation protein MauE" evidence="6">
    <location>
        <begin position="10"/>
        <end position="131"/>
    </location>
</feature>
<accession>A0ABW1CD26</accession>
<evidence type="ECO:0000313" key="8">
    <source>
        <dbReference type="Proteomes" id="UP001596058"/>
    </source>
</evidence>
<gene>
    <name evidence="7" type="ORF">ACFPZ3_06935</name>
</gene>
<comment type="subcellular location">
    <subcellularLocation>
        <location evidence="1">Membrane</location>
        <topology evidence="1">Multi-pass membrane protein</topology>
    </subcellularLocation>
</comment>
<feature type="transmembrane region" description="Helical" evidence="5">
    <location>
        <begin position="74"/>
        <end position="93"/>
    </location>
</feature>
<comment type="caution">
    <text evidence="7">The sequence shown here is derived from an EMBL/GenBank/DDBJ whole genome shotgun (WGS) entry which is preliminary data.</text>
</comment>
<organism evidence="7 8">
    <name type="scientific">Nonomuraea insulae</name>
    <dbReference type="NCBI Taxonomy" id="1616787"/>
    <lineage>
        <taxon>Bacteria</taxon>
        <taxon>Bacillati</taxon>
        <taxon>Actinomycetota</taxon>
        <taxon>Actinomycetes</taxon>
        <taxon>Streptosporangiales</taxon>
        <taxon>Streptosporangiaceae</taxon>
        <taxon>Nonomuraea</taxon>
    </lineage>
</organism>
<evidence type="ECO:0000313" key="7">
    <source>
        <dbReference type="EMBL" id="MFC5823579.1"/>
    </source>
</evidence>
<dbReference type="Proteomes" id="UP001596058">
    <property type="component" value="Unassembled WGS sequence"/>
</dbReference>
<feature type="transmembrane region" description="Helical" evidence="5">
    <location>
        <begin position="114"/>
        <end position="132"/>
    </location>
</feature>
<keyword evidence="8" id="KW-1185">Reference proteome</keyword>
<keyword evidence="2 5" id="KW-0812">Transmembrane</keyword>
<reference evidence="8" key="1">
    <citation type="journal article" date="2019" name="Int. J. Syst. Evol. Microbiol.">
        <title>The Global Catalogue of Microorganisms (GCM) 10K type strain sequencing project: providing services to taxonomists for standard genome sequencing and annotation.</title>
        <authorList>
            <consortium name="The Broad Institute Genomics Platform"/>
            <consortium name="The Broad Institute Genome Sequencing Center for Infectious Disease"/>
            <person name="Wu L."/>
            <person name="Ma J."/>
        </authorList>
    </citation>
    <scope>NUCLEOTIDE SEQUENCE [LARGE SCALE GENOMIC DNA]</scope>
    <source>
        <strain evidence="8">CCUG 53903</strain>
    </source>
</reference>
<protein>
    <submittedName>
        <fullName evidence="7">MauE/DoxX family redox-associated membrane protein</fullName>
    </submittedName>
</protein>
<evidence type="ECO:0000256" key="3">
    <source>
        <dbReference type="ARBA" id="ARBA00022989"/>
    </source>
</evidence>
<dbReference type="Pfam" id="PF07291">
    <property type="entry name" value="MauE"/>
    <property type="match status" value="1"/>
</dbReference>
<feature type="transmembrane region" description="Helical" evidence="5">
    <location>
        <begin position="138"/>
        <end position="155"/>
    </location>
</feature>
<dbReference type="EMBL" id="JBHSPA010000010">
    <property type="protein sequence ID" value="MFC5823579.1"/>
    <property type="molecule type" value="Genomic_DNA"/>
</dbReference>
<name>A0ABW1CD26_9ACTN</name>
<evidence type="ECO:0000256" key="2">
    <source>
        <dbReference type="ARBA" id="ARBA00022692"/>
    </source>
</evidence>
<keyword evidence="3 5" id="KW-1133">Transmembrane helix</keyword>
<evidence type="ECO:0000259" key="6">
    <source>
        <dbReference type="Pfam" id="PF07291"/>
    </source>
</evidence>
<evidence type="ECO:0000256" key="1">
    <source>
        <dbReference type="ARBA" id="ARBA00004141"/>
    </source>
</evidence>
<dbReference type="RefSeq" id="WP_379513113.1">
    <property type="nucleotide sequence ID" value="NZ_JBHSPA010000010.1"/>
</dbReference>
<dbReference type="InterPro" id="IPR009908">
    <property type="entry name" value="Methylamine_util_MauE"/>
</dbReference>
<evidence type="ECO:0000256" key="4">
    <source>
        <dbReference type="ARBA" id="ARBA00023136"/>
    </source>
</evidence>
<evidence type="ECO:0000256" key="5">
    <source>
        <dbReference type="SAM" id="Phobius"/>
    </source>
</evidence>
<keyword evidence="4 5" id="KW-0472">Membrane</keyword>